<sequence length="165" mass="18701">CWKYEPNERPDTQGVALILKAMISSEPDDDIEEEKECCSSEKSQSSSKSIRGITIDSNYDLKLDNVISFLNSDYEEEIEDIPSSATTESSMDINLKLEEDGFITPDEKVEKLIKALTETKYLYALKSLFENLQISFFSQTLINSLKALSDPISFNNYSKECAPRL</sequence>
<evidence type="ECO:0000313" key="2">
    <source>
        <dbReference type="EMBL" id="POG70711.1"/>
    </source>
</evidence>
<comment type="caution">
    <text evidence="2">The sequence shown here is derived from an EMBL/GenBank/DDBJ whole genome shotgun (WGS) entry which is preliminary data.</text>
</comment>
<dbReference type="AlphaFoldDB" id="A0A2P4PZ94"/>
<reference evidence="2 3" key="2">
    <citation type="journal article" date="2018" name="New Phytol.">
        <title>High intraspecific genome diversity in the model arbuscular mycorrhizal symbiont Rhizophagus irregularis.</title>
        <authorList>
            <person name="Chen E.C.H."/>
            <person name="Morin E."/>
            <person name="Beaudet D."/>
            <person name="Noel J."/>
            <person name="Yildirir G."/>
            <person name="Ndikumana S."/>
            <person name="Charron P."/>
            <person name="St-Onge C."/>
            <person name="Giorgi J."/>
            <person name="Kruger M."/>
            <person name="Marton T."/>
            <person name="Ropars J."/>
            <person name="Grigoriev I.V."/>
            <person name="Hainaut M."/>
            <person name="Henrissat B."/>
            <person name="Roux C."/>
            <person name="Martin F."/>
            <person name="Corradi N."/>
        </authorList>
    </citation>
    <scope>NUCLEOTIDE SEQUENCE [LARGE SCALE GENOMIC DNA]</scope>
    <source>
        <strain evidence="2 3">DAOM 197198</strain>
    </source>
</reference>
<evidence type="ECO:0000256" key="1">
    <source>
        <dbReference type="SAM" id="MobiDB-lite"/>
    </source>
</evidence>
<proteinExistence type="predicted"/>
<dbReference type="EMBL" id="AUPC02000117">
    <property type="protein sequence ID" value="POG70711.1"/>
    <property type="molecule type" value="Genomic_DNA"/>
</dbReference>
<feature type="non-terminal residue" evidence="2">
    <location>
        <position position="165"/>
    </location>
</feature>
<protein>
    <submittedName>
        <fullName evidence="2">Uncharacterized protein</fullName>
    </submittedName>
</protein>
<reference evidence="2 3" key="1">
    <citation type="journal article" date="2013" name="Proc. Natl. Acad. Sci. U.S.A.">
        <title>Genome of an arbuscular mycorrhizal fungus provides insight into the oldest plant symbiosis.</title>
        <authorList>
            <person name="Tisserant E."/>
            <person name="Malbreil M."/>
            <person name="Kuo A."/>
            <person name="Kohler A."/>
            <person name="Symeonidi A."/>
            <person name="Balestrini R."/>
            <person name="Charron P."/>
            <person name="Duensing N."/>
            <person name="Frei Dit Frey N."/>
            <person name="Gianinazzi-Pearson V."/>
            <person name="Gilbert L.B."/>
            <person name="Handa Y."/>
            <person name="Herr J.R."/>
            <person name="Hijri M."/>
            <person name="Koul R."/>
            <person name="Kawaguchi M."/>
            <person name="Krajinski F."/>
            <person name="Lammers P.J."/>
            <person name="Masclaux F.G."/>
            <person name="Murat C."/>
            <person name="Morin E."/>
            <person name="Ndikumana S."/>
            <person name="Pagni M."/>
            <person name="Petitpierre D."/>
            <person name="Requena N."/>
            <person name="Rosikiewicz P."/>
            <person name="Riley R."/>
            <person name="Saito K."/>
            <person name="San Clemente H."/>
            <person name="Shapiro H."/>
            <person name="van Tuinen D."/>
            <person name="Becard G."/>
            <person name="Bonfante P."/>
            <person name="Paszkowski U."/>
            <person name="Shachar-Hill Y.Y."/>
            <person name="Tuskan G.A."/>
            <person name="Young P.W."/>
            <person name="Sanders I.R."/>
            <person name="Henrissat B."/>
            <person name="Rensing S.A."/>
            <person name="Grigoriev I.V."/>
            <person name="Corradi N."/>
            <person name="Roux C."/>
            <person name="Martin F."/>
        </authorList>
    </citation>
    <scope>NUCLEOTIDE SEQUENCE [LARGE SCALE GENOMIC DNA]</scope>
    <source>
        <strain evidence="2 3">DAOM 197198</strain>
    </source>
</reference>
<gene>
    <name evidence="2" type="ORF">GLOIN_2v1613922</name>
</gene>
<organism evidence="2 3">
    <name type="scientific">Rhizophagus irregularis (strain DAOM 181602 / DAOM 197198 / MUCL 43194)</name>
    <name type="common">Arbuscular mycorrhizal fungus</name>
    <name type="synonym">Glomus intraradices</name>
    <dbReference type="NCBI Taxonomy" id="747089"/>
    <lineage>
        <taxon>Eukaryota</taxon>
        <taxon>Fungi</taxon>
        <taxon>Fungi incertae sedis</taxon>
        <taxon>Mucoromycota</taxon>
        <taxon>Glomeromycotina</taxon>
        <taxon>Glomeromycetes</taxon>
        <taxon>Glomerales</taxon>
        <taxon>Glomeraceae</taxon>
        <taxon>Rhizophagus</taxon>
    </lineage>
</organism>
<feature type="compositionally biased region" description="Acidic residues" evidence="1">
    <location>
        <begin position="26"/>
        <end position="35"/>
    </location>
</feature>
<dbReference type="Proteomes" id="UP000018888">
    <property type="component" value="Unassembled WGS sequence"/>
</dbReference>
<evidence type="ECO:0000313" key="3">
    <source>
        <dbReference type="Proteomes" id="UP000018888"/>
    </source>
</evidence>
<feature type="non-terminal residue" evidence="2">
    <location>
        <position position="1"/>
    </location>
</feature>
<feature type="region of interest" description="Disordered" evidence="1">
    <location>
        <begin position="26"/>
        <end position="46"/>
    </location>
</feature>
<accession>A0A2P4PZ94</accession>
<name>A0A2P4PZ94_RHIID</name>
<keyword evidence="3" id="KW-1185">Reference proteome</keyword>